<feature type="region of interest" description="Disordered" evidence="1">
    <location>
        <begin position="522"/>
        <end position="550"/>
    </location>
</feature>
<dbReference type="PANTHER" id="PTHR47336:SF2">
    <property type="entry name" value="TRANSCRIPTION FACTOR HMS1-RELATED"/>
    <property type="match status" value="1"/>
</dbReference>
<accession>A0A5C3QI09</accession>
<sequence>MASEFSSGDTIDPLNLTFQPDISMDDDDAQPDWSQFTNILMDEGNAFKFPPLGDMSSIPNDFFAGMDFNPAINGDSGALNYGGHNDLGAASNIFGTNDYSTFNTATFPFTFQQPDFSIPHPRRLSVTSSSSSSGASIGLSPVMQPMSATPVDSASPASSSYSTDPVEELAQRVIQSAGMMLAVPSSQAQQQFSPEALIHRQLSLDSISNEQLKAAAAAITAAAAVRSAADAPRPNQIYIAPSPLSTIKSSPSPTPPPFDAHLASSSSSPAPLAPGVPAPAVPAARPRTSHTTIERRYRTNLNTRIQSLRLVVPALRVLDKKKPFPEDTVDERGFIDGVKVARKCSKANVLGKAEEYIRVLKRREKRLVMEHNGLKALLSGLAGGANLLKEWEKEWKAKYGGAEKDEIEGLGPMMEDSDDEEADGDEDDSGGDGEGRKRKKPKTTPTTAATAPKKDNRPMVVVDGQVVPEKRKRGRPRKVVPDPAAAQPQPIQAAEPNARPGQQYLLAVFAVFSFFNSSPSTLFSSSPSPAHGTHTGHVLSSPAATPHTTPSPWSSLIQSLHLFVSILVFASFVTPWIMPSKPSGGSMLRRILFSANPMTQSSPTSPQRPQHARRSRAALLAAIAPSQRGSPDEVDALRSALGADPVIFIWRWFGLMKQAGFEARGIEQRAWVRLGEIMSMQPSTSFLTRLQTYYCMSTHVPQFGACVSDLVTLSLVLFPIFPSRARAIWLRAQTRAKVLGAVRPCERLAVESLTLDEAARRLAECGDGERSPVAVLARSLVMERLEVTAKRRFVGVVLGSEEEGEEEGVRVTVAAAKSLGGYVAEMGDLLEQVYGDSTSPTPTAAKSSFGGTDNISALLTALLLYKQIFPASMASGPAIVVEDATKQLELRRVLDEPVFELGEGQEEDAISGLLEDARDKVVDSLIEMGARW</sequence>
<evidence type="ECO:0000259" key="2">
    <source>
        <dbReference type="PROSITE" id="PS50888"/>
    </source>
</evidence>
<protein>
    <recommendedName>
        <fullName evidence="2">BHLH domain-containing protein</fullName>
    </recommendedName>
</protein>
<feature type="region of interest" description="Disordered" evidence="1">
    <location>
        <begin position="121"/>
        <end position="164"/>
    </location>
</feature>
<dbReference type="SUPFAM" id="SSF47459">
    <property type="entry name" value="HLH, helix-loop-helix DNA-binding domain"/>
    <property type="match status" value="1"/>
</dbReference>
<evidence type="ECO:0000313" key="4">
    <source>
        <dbReference type="Proteomes" id="UP000305067"/>
    </source>
</evidence>
<dbReference type="OrthoDB" id="2133190at2759"/>
<feature type="compositionally biased region" description="Low complexity" evidence="1">
    <location>
        <begin position="481"/>
        <end position="495"/>
    </location>
</feature>
<feature type="compositionally biased region" description="Low complexity" evidence="1">
    <location>
        <begin position="125"/>
        <end position="140"/>
    </location>
</feature>
<dbReference type="PROSITE" id="PS50888">
    <property type="entry name" value="BHLH"/>
    <property type="match status" value="1"/>
</dbReference>
<feature type="region of interest" description="Disordered" evidence="1">
    <location>
        <begin position="242"/>
        <end position="290"/>
    </location>
</feature>
<feature type="compositionally biased region" description="Low complexity" evidence="1">
    <location>
        <begin position="242"/>
        <end position="251"/>
    </location>
</feature>
<feature type="compositionally biased region" description="Acidic residues" evidence="1">
    <location>
        <begin position="415"/>
        <end position="431"/>
    </location>
</feature>
<dbReference type="STRING" id="1884261.A0A5C3QI09"/>
<dbReference type="Gene3D" id="4.10.280.10">
    <property type="entry name" value="Helix-loop-helix DNA-binding domain"/>
    <property type="match status" value="1"/>
</dbReference>
<dbReference type="Pfam" id="PF00010">
    <property type="entry name" value="HLH"/>
    <property type="match status" value="1"/>
</dbReference>
<reference evidence="3 4" key="1">
    <citation type="journal article" date="2019" name="Nat. Ecol. Evol.">
        <title>Megaphylogeny resolves global patterns of mushroom evolution.</title>
        <authorList>
            <person name="Varga T."/>
            <person name="Krizsan K."/>
            <person name="Foldi C."/>
            <person name="Dima B."/>
            <person name="Sanchez-Garcia M."/>
            <person name="Sanchez-Ramirez S."/>
            <person name="Szollosi G.J."/>
            <person name="Szarkandi J.G."/>
            <person name="Papp V."/>
            <person name="Albert L."/>
            <person name="Andreopoulos W."/>
            <person name="Angelini C."/>
            <person name="Antonin V."/>
            <person name="Barry K.W."/>
            <person name="Bougher N.L."/>
            <person name="Buchanan P."/>
            <person name="Buyck B."/>
            <person name="Bense V."/>
            <person name="Catcheside P."/>
            <person name="Chovatia M."/>
            <person name="Cooper J."/>
            <person name="Damon W."/>
            <person name="Desjardin D."/>
            <person name="Finy P."/>
            <person name="Geml J."/>
            <person name="Haridas S."/>
            <person name="Hughes K."/>
            <person name="Justo A."/>
            <person name="Karasinski D."/>
            <person name="Kautmanova I."/>
            <person name="Kiss B."/>
            <person name="Kocsube S."/>
            <person name="Kotiranta H."/>
            <person name="LaButti K.M."/>
            <person name="Lechner B.E."/>
            <person name="Liimatainen K."/>
            <person name="Lipzen A."/>
            <person name="Lukacs Z."/>
            <person name="Mihaltcheva S."/>
            <person name="Morgado L.N."/>
            <person name="Niskanen T."/>
            <person name="Noordeloos M.E."/>
            <person name="Ohm R.A."/>
            <person name="Ortiz-Santana B."/>
            <person name="Ovrebo C."/>
            <person name="Racz N."/>
            <person name="Riley R."/>
            <person name="Savchenko A."/>
            <person name="Shiryaev A."/>
            <person name="Soop K."/>
            <person name="Spirin V."/>
            <person name="Szebenyi C."/>
            <person name="Tomsovsky M."/>
            <person name="Tulloss R.E."/>
            <person name="Uehling J."/>
            <person name="Grigoriev I.V."/>
            <person name="Vagvolgyi C."/>
            <person name="Papp T."/>
            <person name="Martin F.M."/>
            <person name="Miettinen O."/>
            <person name="Hibbett D.S."/>
            <person name="Nagy L.G."/>
        </authorList>
    </citation>
    <scope>NUCLEOTIDE SEQUENCE [LARGE SCALE GENOMIC DNA]</scope>
    <source>
        <strain evidence="3 4">CBS 309.79</strain>
    </source>
</reference>
<evidence type="ECO:0000256" key="1">
    <source>
        <dbReference type="SAM" id="MobiDB-lite"/>
    </source>
</evidence>
<organism evidence="3 4">
    <name type="scientific">Pterulicium gracile</name>
    <dbReference type="NCBI Taxonomy" id="1884261"/>
    <lineage>
        <taxon>Eukaryota</taxon>
        <taxon>Fungi</taxon>
        <taxon>Dikarya</taxon>
        <taxon>Basidiomycota</taxon>
        <taxon>Agaricomycotina</taxon>
        <taxon>Agaricomycetes</taxon>
        <taxon>Agaricomycetidae</taxon>
        <taxon>Agaricales</taxon>
        <taxon>Pleurotineae</taxon>
        <taxon>Pterulaceae</taxon>
        <taxon>Pterulicium</taxon>
    </lineage>
</organism>
<gene>
    <name evidence="3" type="ORF">BDV98DRAFT_607233</name>
</gene>
<feature type="region of interest" description="Disordered" evidence="1">
    <location>
        <begin position="402"/>
        <end position="495"/>
    </location>
</feature>
<dbReference type="InterPro" id="IPR011598">
    <property type="entry name" value="bHLH_dom"/>
</dbReference>
<feature type="domain" description="BHLH" evidence="2">
    <location>
        <begin position="285"/>
        <end position="360"/>
    </location>
</feature>
<feature type="compositionally biased region" description="Low complexity" evidence="1">
    <location>
        <begin position="540"/>
        <end position="550"/>
    </location>
</feature>
<feature type="compositionally biased region" description="Pro residues" evidence="1">
    <location>
        <begin position="271"/>
        <end position="280"/>
    </location>
</feature>
<dbReference type="SMART" id="SM00353">
    <property type="entry name" value="HLH"/>
    <property type="match status" value="1"/>
</dbReference>
<feature type="compositionally biased region" description="Low complexity" evidence="1">
    <location>
        <begin position="147"/>
        <end position="164"/>
    </location>
</feature>
<dbReference type="EMBL" id="ML178843">
    <property type="protein sequence ID" value="TFK97973.1"/>
    <property type="molecule type" value="Genomic_DNA"/>
</dbReference>
<dbReference type="PANTHER" id="PTHR47336">
    <property type="entry name" value="TRANSCRIPTION FACTOR HMS1-RELATED"/>
    <property type="match status" value="1"/>
</dbReference>
<evidence type="ECO:0000313" key="3">
    <source>
        <dbReference type="EMBL" id="TFK97973.1"/>
    </source>
</evidence>
<proteinExistence type="predicted"/>
<name>A0A5C3QI09_9AGAR</name>
<dbReference type="InterPro" id="IPR036638">
    <property type="entry name" value="HLH_DNA-bd_sf"/>
</dbReference>
<dbReference type="InterPro" id="IPR052099">
    <property type="entry name" value="Regulatory_TF_Diverse"/>
</dbReference>
<dbReference type="AlphaFoldDB" id="A0A5C3QI09"/>
<keyword evidence="4" id="KW-1185">Reference proteome</keyword>
<dbReference type="Proteomes" id="UP000305067">
    <property type="component" value="Unassembled WGS sequence"/>
</dbReference>
<dbReference type="GO" id="GO:0046983">
    <property type="term" value="F:protein dimerization activity"/>
    <property type="evidence" value="ECO:0007669"/>
    <property type="project" value="InterPro"/>
</dbReference>